<evidence type="ECO:0000256" key="1">
    <source>
        <dbReference type="ARBA" id="ARBA00023125"/>
    </source>
</evidence>
<gene>
    <name evidence="3" type="ORF">EVJ46_00185</name>
</gene>
<protein>
    <submittedName>
        <fullName evidence="3">XRE family transcriptional regulator</fullName>
    </submittedName>
</protein>
<dbReference type="PROSITE" id="PS50943">
    <property type="entry name" value="HTH_CROC1"/>
    <property type="match status" value="1"/>
</dbReference>
<accession>A0A519BHF1</accession>
<dbReference type="Proteomes" id="UP000316562">
    <property type="component" value="Unassembled WGS sequence"/>
</dbReference>
<sequence>MSKEIKDKNLKLLKSIGEKLRSKRKELKISQGKIADLLDISDTQIYKYELGYSLIPLDNLLKLCELFNVDIHYFLGDIKKEKQENISVINYPSNPEFAKRVVMLKEIYDFNYEDLNLGVNNCIDSMYAILKNREKQGRDRETPKKKKNANS</sequence>
<dbReference type="PANTHER" id="PTHR46558">
    <property type="entry name" value="TRACRIPTIONAL REGULATORY PROTEIN-RELATED-RELATED"/>
    <property type="match status" value="1"/>
</dbReference>
<dbReference type="PANTHER" id="PTHR46558:SF11">
    <property type="entry name" value="HTH-TYPE TRANSCRIPTIONAL REGULATOR XRE"/>
    <property type="match status" value="1"/>
</dbReference>
<dbReference type="SUPFAM" id="SSF47413">
    <property type="entry name" value="lambda repressor-like DNA-binding domains"/>
    <property type="match status" value="1"/>
</dbReference>
<evidence type="ECO:0000313" key="3">
    <source>
        <dbReference type="EMBL" id="RZD16695.1"/>
    </source>
</evidence>
<dbReference type="Gene3D" id="1.10.260.40">
    <property type="entry name" value="lambda repressor-like DNA-binding domains"/>
    <property type="match status" value="1"/>
</dbReference>
<dbReference type="InterPro" id="IPR010982">
    <property type="entry name" value="Lambda_DNA-bd_dom_sf"/>
</dbReference>
<dbReference type="InterPro" id="IPR001387">
    <property type="entry name" value="Cro/C1-type_HTH"/>
</dbReference>
<dbReference type="Pfam" id="PF01381">
    <property type="entry name" value="HTH_3"/>
    <property type="match status" value="1"/>
</dbReference>
<dbReference type="GO" id="GO:0003677">
    <property type="term" value="F:DNA binding"/>
    <property type="evidence" value="ECO:0007669"/>
    <property type="project" value="UniProtKB-KW"/>
</dbReference>
<evidence type="ECO:0000259" key="2">
    <source>
        <dbReference type="PROSITE" id="PS50943"/>
    </source>
</evidence>
<dbReference type="SMART" id="SM00530">
    <property type="entry name" value="HTH_XRE"/>
    <property type="match status" value="1"/>
</dbReference>
<dbReference type="AlphaFoldDB" id="A0A519BHF1"/>
<organism evidence="3 4">
    <name type="scientific">Acididesulfobacter guangdongensis</name>
    <dbReference type="NCBI Taxonomy" id="2597225"/>
    <lineage>
        <taxon>Bacteria</taxon>
        <taxon>Deltaproteobacteria</taxon>
        <taxon>Candidatus Acidulodesulfobacterales</taxon>
        <taxon>Candidatus Acididesulfobacter</taxon>
    </lineage>
</organism>
<dbReference type="EMBL" id="SGBC01000001">
    <property type="protein sequence ID" value="RZD16695.1"/>
    <property type="molecule type" value="Genomic_DNA"/>
</dbReference>
<comment type="caution">
    <text evidence="3">The sequence shown here is derived from an EMBL/GenBank/DDBJ whole genome shotgun (WGS) entry which is preliminary data.</text>
</comment>
<reference evidence="3 4" key="1">
    <citation type="journal article" date="2019" name="ISME J.">
        <title>Insights into ecological role of a new deltaproteobacterial order Candidatus Acidulodesulfobacterales by metagenomics and metatranscriptomics.</title>
        <authorList>
            <person name="Tan S."/>
            <person name="Liu J."/>
            <person name="Fang Y."/>
            <person name="Hedlund B.P."/>
            <person name="Lian Z.H."/>
            <person name="Huang L.Y."/>
            <person name="Li J.T."/>
            <person name="Huang L.N."/>
            <person name="Li W.J."/>
            <person name="Jiang H.C."/>
            <person name="Dong H.L."/>
            <person name="Shu W.S."/>
        </authorList>
    </citation>
    <scope>NUCLEOTIDE SEQUENCE [LARGE SCALE GENOMIC DNA]</scope>
    <source>
        <strain evidence="3">AP2</strain>
    </source>
</reference>
<dbReference type="CDD" id="cd00093">
    <property type="entry name" value="HTH_XRE"/>
    <property type="match status" value="1"/>
</dbReference>
<keyword evidence="1" id="KW-0238">DNA-binding</keyword>
<name>A0A519BHF1_ACIG2</name>
<feature type="domain" description="HTH cro/C1-type" evidence="2">
    <location>
        <begin position="20"/>
        <end position="74"/>
    </location>
</feature>
<proteinExistence type="predicted"/>
<evidence type="ECO:0000313" key="4">
    <source>
        <dbReference type="Proteomes" id="UP000316562"/>
    </source>
</evidence>